<gene>
    <name evidence="1" type="ORF">CRG98_016853</name>
</gene>
<proteinExistence type="predicted"/>
<name>A0A2I0K2H9_PUNGR</name>
<dbReference type="EMBL" id="PGOL01000932">
    <property type="protein sequence ID" value="PKI62754.1"/>
    <property type="molecule type" value="Genomic_DNA"/>
</dbReference>
<comment type="caution">
    <text evidence="1">The sequence shown here is derived from an EMBL/GenBank/DDBJ whole genome shotgun (WGS) entry which is preliminary data.</text>
</comment>
<protein>
    <submittedName>
        <fullName evidence="1">Uncharacterized protein</fullName>
    </submittedName>
</protein>
<keyword evidence="2" id="KW-1185">Reference proteome</keyword>
<organism evidence="1 2">
    <name type="scientific">Punica granatum</name>
    <name type="common">Pomegranate</name>
    <dbReference type="NCBI Taxonomy" id="22663"/>
    <lineage>
        <taxon>Eukaryota</taxon>
        <taxon>Viridiplantae</taxon>
        <taxon>Streptophyta</taxon>
        <taxon>Embryophyta</taxon>
        <taxon>Tracheophyta</taxon>
        <taxon>Spermatophyta</taxon>
        <taxon>Magnoliopsida</taxon>
        <taxon>eudicotyledons</taxon>
        <taxon>Gunneridae</taxon>
        <taxon>Pentapetalae</taxon>
        <taxon>rosids</taxon>
        <taxon>malvids</taxon>
        <taxon>Myrtales</taxon>
        <taxon>Lythraceae</taxon>
        <taxon>Punica</taxon>
    </lineage>
</organism>
<evidence type="ECO:0000313" key="2">
    <source>
        <dbReference type="Proteomes" id="UP000233551"/>
    </source>
</evidence>
<reference evidence="1 2" key="1">
    <citation type="submission" date="2017-11" db="EMBL/GenBank/DDBJ databases">
        <title>De-novo sequencing of pomegranate (Punica granatum L.) genome.</title>
        <authorList>
            <person name="Akparov Z."/>
            <person name="Amiraslanov A."/>
            <person name="Hajiyeva S."/>
            <person name="Abbasov M."/>
            <person name="Kaur K."/>
            <person name="Hamwieh A."/>
            <person name="Solovyev V."/>
            <person name="Salamov A."/>
            <person name="Braich B."/>
            <person name="Kosarev P."/>
            <person name="Mahmoud A."/>
            <person name="Hajiyev E."/>
            <person name="Babayeva S."/>
            <person name="Izzatullayeva V."/>
            <person name="Mammadov A."/>
            <person name="Mammadov A."/>
            <person name="Sharifova S."/>
            <person name="Ojaghi J."/>
            <person name="Eynullazada K."/>
            <person name="Bayramov B."/>
            <person name="Abdulazimova A."/>
            <person name="Shahmuradov I."/>
        </authorList>
    </citation>
    <scope>NUCLEOTIDE SEQUENCE [LARGE SCALE GENOMIC DNA]</scope>
    <source>
        <strain evidence="2">cv. AG2017</strain>
        <tissue evidence="1">Leaf</tissue>
    </source>
</reference>
<evidence type="ECO:0000313" key="1">
    <source>
        <dbReference type="EMBL" id="PKI62754.1"/>
    </source>
</evidence>
<dbReference type="Proteomes" id="UP000233551">
    <property type="component" value="Unassembled WGS sequence"/>
</dbReference>
<sequence>MADEVAVAVGYDCSLAEEAVVAEGGGHFAVVAVTVVTQTVAVAVGYDCSLAEEAVVAEGGGHCAVVAVTVVTQTVVTVMAMVVVVEPDDSTCQGASKVVTTASSTTGRILWHGKSLYSMNKQERRRESPMYSISSSVLIVVSNKAIEIIYIYLLKIFLITDPLAEAG</sequence>
<accession>A0A2I0K2H9</accession>
<dbReference type="AlphaFoldDB" id="A0A2I0K2H9"/>